<protein>
    <recommendedName>
        <fullName evidence="8">AI-2E family transporter</fullName>
    </recommendedName>
</protein>
<evidence type="ECO:0000256" key="3">
    <source>
        <dbReference type="ARBA" id="ARBA00022692"/>
    </source>
</evidence>
<keyword evidence="3 6" id="KW-0812">Transmembrane</keyword>
<keyword evidence="4 6" id="KW-1133">Transmembrane helix</keyword>
<comment type="similarity">
    <text evidence="2">Belongs to the autoinducer-2 exporter (AI-2E) (TC 2.A.86) family.</text>
</comment>
<evidence type="ECO:0000256" key="5">
    <source>
        <dbReference type="ARBA" id="ARBA00023136"/>
    </source>
</evidence>
<evidence type="ECO:0000256" key="4">
    <source>
        <dbReference type="ARBA" id="ARBA00022989"/>
    </source>
</evidence>
<gene>
    <name evidence="7" type="ORF">SDC9_18442</name>
</gene>
<accession>A0A644U0A3</accession>
<feature type="transmembrane region" description="Helical" evidence="6">
    <location>
        <begin position="259"/>
        <end position="278"/>
    </location>
</feature>
<keyword evidence="5 6" id="KW-0472">Membrane</keyword>
<dbReference type="GO" id="GO:0016020">
    <property type="term" value="C:membrane"/>
    <property type="evidence" value="ECO:0007669"/>
    <property type="project" value="UniProtKB-SubCell"/>
</dbReference>
<evidence type="ECO:0008006" key="8">
    <source>
        <dbReference type="Google" id="ProtNLM"/>
    </source>
</evidence>
<dbReference type="AlphaFoldDB" id="A0A644U0A3"/>
<evidence type="ECO:0000256" key="1">
    <source>
        <dbReference type="ARBA" id="ARBA00004141"/>
    </source>
</evidence>
<feature type="transmembrane region" description="Helical" evidence="6">
    <location>
        <begin position="57"/>
        <end position="83"/>
    </location>
</feature>
<organism evidence="7">
    <name type="scientific">bioreactor metagenome</name>
    <dbReference type="NCBI Taxonomy" id="1076179"/>
    <lineage>
        <taxon>unclassified sequences</taxon>
        <taxon>metagenomes</taxon>
        <taxon>ecological metagenomes</taxon>
    </lineage>
</organism>
<feature type="transmembrane region" description="Helical" evidence="6">
    <location>
        <begin position="190"/>
        <end position="216"/>
    </location>
</feature>
<dbReference type="Pfam" id="PF01594">
    <property type="entry name" value="AI-2E_transport"/>
    <property type="match status" value="1"/>
</dbReference>
<evidence type="ECO:0000256" key="6">
    <source>
        <dbReference type="SAM" id="Phobius"/>
    </source>
</evidence>
<feature type="transmembrane region" description="Helical" evidence="6">
    <location>
        <begin position="89"/>
        <end position="108"/>
    </location>
</feature>
<dbReference type="PANTHER" id="PTHR21716">
    <property type="entry name" value="TRANSMEMBRANE PROTEIN"/>
    <property type="match status" value="1"/>
</dbReference>
<comment type="caution">
    <text evidence="7">The sequence shown here is derived from an EMBL/GenBank/DDBJ whole genome shotgun (WGS) entry which is preliminary data.</text>
</comment>
<reference evidence="7" key="1">
    <citation type="submission" date="2019-08" db="EMBL/GenBank/DDBJ databases">
        <authorList>
            <person name="Kucharzyk K."/>
            <person name="Murdoch R.W."/>
            <person name="Higgins S."/>
            <person name="Loffler F."/>
        </authorList>
    </citation>
    <scope>NUCLEOTIDE SEQUENCE</scope>
</reference>
<proteinExistence type="inferred from homology"/>
<dbReference type="EMBL" id="VSSQ01000067">
    <property type="protein sequence ID" value="MPL72655.1"/>
    <property type="molecule type" value="Genomic_DNA"/>
</dbReference>
<feature type="transmembrane region" description="Helical" evidence="6">
    <location>
        <begin position="298"/>
        <end position="324"/>
    </location>
</feature>
<feature type="transmembrane region" description="Helical" evidence="6">
    <location>
        <begin position="143"/>
        <end position="161"/>
    </location>
</feature>
<sequence>MNLSRYARDHFSLILIALIFLAILAVSWNYIFLFILALSVAVVILPLHRKMIRKIPAGLSAAILTTLVLTVIIGICAVIVVVISSDFEYFMSIFQTIITSVTNLLHLTDGSDFSVRVVEEVKSVIFTLFPSFALSAAQMVPAFIIDIILFYALVYLSIIFGDRVWTDFYGIVPESSKENVSLMAKKTKDILFSIYIVHVFIAFLTFFLAYGFFLVLGYGHEIFFSTMCALFALIPVLGPLMVIIFVGVYALCLGDIRGVLLTATLGYFLTCVLTDLIIRPKLTGQRVKIRPMLMFVGFFGGAMAMGLLGFVLGPVLLILGITGYEIFIKEAGKKNPGDDV</sequence>
<comment type="subcellular location">
    <subcellularLocation>
        <location evidence="1">Membrane</location>
        <topology evidence="1">Multi-pass membrane protein</topology>
    </subcellularLocation>
</comment>
<feature type="transmembrane region" description="Helical" evidence="6">
    <location>
        <begin position="12"/>
        <end position="45"/>
    </location>
</feature>
<evidence type="ECO:0000256" key="2">
    <source>
        <dbReference type="ARBA" id="ARBA00009773"/>
    </source>
</evidence>
<dbReference type="PANTHER" id="PTHR21716:SF4">
    <property type="entry name" value="TRANSMEMBRANE PROTEIN 245"/>
    <property type="match status" value="1"/>
</dbReference>
<feature type="transmembrane region" description="Helical" evidence="6">
    <location>
        <begin position="222"/>
        <end position="252"/>
    </location>
</feature>
<dbReference type="InterPro" id="IPR002549">
    <property type="entry name" value="AI-2E-like"/>
</dbReference>
<name>A0A644U0A3_9ZZZZ</name>
<evidence type="ECO:0000313" key="7">
    <source>
        <dbReference type="EMBL" id="MPL72655.1"/>
    </source>
</evidence>